<dbReference type="EMBL" id="LIWG01000018">
    <property type="protein sequence ID" value="MBE3608866.1"/>
    <property type="molecule type" value="Genomic_DNA"/>
</dbReference>
<evidence type="ECO:0000313" key="4">
    <source>
        <dbReference type="Proteomes" id="UP001318760"/>
    </source>
</evidence>
<evidence type="ECO:0000313" key="2">
    <source>
        <dbReference type="EMBL" id="MBE3608866.1"/>
    </source>
</evidence>
<organism evidence="2 3">
    <name type="scientific">Campylobacter californiensis</name>
    <dbReference type="NCBI Taxonomy" id="1032243"/>
    <lineage>
        <taxon>Bacteria</taxon>
        <taxon>Pseudomonadati</taxon>
        <taxon>Campylobacterota</taxon>
        <taxon>Epsilonproteobacteria</taxon>
        <taxon>Campylobacterales</taxon>
        <taxon>Campylobacteraceae</taxon>
        <taxon>Campylobacter</taxon>
    </lineage>
</organism>
<comment type="caution">
    <text evidence="2">The sequence shown here is derived from an EMBL/GenBank/DDBJ whole genome shotgun (WGS) entry which is preliminary data.</text>
</comment>
<protein>
    <submittedName>
        <fullName evidence="2">Uncharacterized protein</fullName>
    </submittedName>
</protein>
<dbReference type="Proteomes" id="UP000650616">
    <property type="component" value="Unassembled WGS sequence"/>
</dbReference>
<dbReference type="AlphaFoldDB" id="A0AAW3ZWY3"/>
<dbReference type="Proteomes" id="UP001318760">
    <property type="component" value="Unassembled WGS sequence"/>
</dbReference>
<gene>
    <name evidence="1" type="ORF">CCAL12919_09040</name>
    <name evidence="2" type="ORF">CCAL9337_09075</name>
</gene>
<reference evidence="1 4" key="2">
    <citation type="submission" date="2020-10" db="EMBL/GenBank/DDBJ databases">
        <title>Campylobacter californiensis sp. nov. isolated from cattle and feral swine in California.</title>
        <authorList>
            <person name="Miller W.G."/>
        </authorList>
    </citation>
    <scope>NUCLEOTIDE SEQUENCE [LARGE SCALE GENOMIC DNA]</scope>
    <source>
        <strain evidence="1 4">RM12919</strain>
    </source>
</reference>
<keyword evidence="3" id="KW-1185">Reference proteome</keyword>
<evidence type="ECO:0000313" key="3">
    <source>
        <dbReference type="Proteomes" id="UP000650616"/>
    </source>
</evidence>
<accession>A0AAW3ZWY3</accession>
<dbReference type="RefSeq" id="WP_170017254.1">
    <property type="nucleotide sequence ID" value="NZ_CP012545.1"/>
</dbReference>
<sequence>MNRQNLTISLQNVSVDKVNLIETLLKSVAKTMDFKVVKVIKDPSLDNVNNGLNELLSISGIVKDIIISDTDIKEARARRYE</sequence>
<reference evidence="2 3" key="1">
    <citation type="submission" date="2015-08" db="EMBL/GenBank/DDBJ databases">
        <title>Comparative genomics of the Campylobacter concisus group.</title>
        <authorList>
            <person name="Yee E."/>
            <person name="Chapman M.H."/>
            <person name="Huynh S."/>
            <person name="Bono J.L."/>
            <person name="On S.L."/>
            <person name="St Leger J."/>
            <person name="Foster G."/>
            <person name="Parker C.T."/>
            <person name="Miller W.G."/>
        </authorList>
    </citation>
    <scope>NUCLEOTIDE SEQUENCE [LARGE SCALE GENOMIC DNA]</scope>
    <source>
        <strain evidence="2 3">RM9337</strain>
    </source>
</reference>
<evidence type="ECO:0000313" key="1">
    <source>
        <dbReference type="EMBL" id="MBE2987250.1"/>
    </source>
</evidence>
<name>A0AAW3ZWY3_9BACT</name>
<proteinExistence type="predicted"/>
<dbReference type="EMBL" id="JADBHS010000026">
    <property type="protein sequence ID" value="MBE2987250.1"/>
    <property type="molecule type" value="Genomic_DNA"/>
</dbReference>